<dbReference type="AlphaFoldDB" id="A0A0G4LBJ3"/>
<dbReference type="Proteomes" id="UP000044602">
    <property type="component" value="Unassembled WGS sequence"/>
</dbReference>
<evidence type="ECO:0000313" key="2">
    <source>
        <dbReference type="EMBL" id="CRK19279.1"/>
    </source>
</evidence>
<name>A0A0G4LBJ3_VERLO</name>
<feature type="compositionally biased region" description="Polar residues" evidence="1">
    <location>
        <begin position="157"/>
        <end position="168"/>
    </location>
</feature>
<proteinExistence type="predicted"/>
<feature type="region of interest" description="Disordered" evidence="1">
    <location>
        <begin position="488"/>
        <end position="510"/>
    </location>
</feature>
<feature type="compositionally biased region" description="Low complexity" evidence="1">
    <location>
        <begin position="7"/>
        <end position="16"/>
    </location>
</feature>
<feature type="region of interest" description="Disordered" evidence="1">
    <location>
        <begin position="653"/>
        <end position="689"/>
    </location>
</feature>
<dbReference type="EMBL" id="CVQH01010557">
    <property type="protein sequence ID" value="CRK19279.1"/>
    <property type="molecule type" value="Genomic_DNA"/>
</dbReference>
<reference evidence="2 3" key="1">
    <citation type="submission" date="2015-05" db="EMBL/GenBank/DDBJ databases">
        <authorList>
            <person name="Wang D.B."/>
            <person name="Wang M."/>
        </authorList>
    </citation>
    <scope>NUCLEOTIDE SEQUENCE [LARGE SCALE GENOMIC DNA]</scope>
    <source>
        <strain evidence="2">VL1</strain>
    </source>
</reference>
<keyword evidence="3" id="KW-1185">Reference proteome</keyword>
<feature type="region of interest" description="Disordered" evidence="1">
    <location>
        <begin position="362"/>
        <end position="407"/>
    </location>
</feature>
<feature type="region of interest" description="Disordered" evidence="1">
    <location>
        <begin position="156"/>
        <end position="220"/>
    </location>
</feature>
<feature type="region of interest" description="Disordered" evidence="1">
    <location>
        <begin position="1"/>
        <end position="51"/>
    </location>
</feature>
<gene>
    <name evidence="2" type="ORF">BN1708_012584</name>
</gene>
<accession>A0A0G4LBJ3</accession>
<evidence type="ECO:0000313" key="3">
    <source>
        <dbReference type="Proteomes" id="UP000044602"/>
    </source>
</evidence>
<feature type="compositionally biased region" description="Low complexity" evidence="1">
    <location>
        <begin position="663"/>
        <end position="673"/>
    </location>
</feature>
<feature type="compositionally biased region" description="Polar residues" evidence="1">
    <location>
        <begin position="30"/>
        <end position="49"/>
    </location>
</feature>
<protein>
    <submittedName>
        <fullName evidence="2">Uncharacterized protein</fullName>
    </submittedName>
</protein>
<feature type="compositionally biased region" description="Low complexity" evidence="1">
    <location>
        <begin position="391"/>
        <end position="406"/>
    </location>
</feature>
<evidence type="ECO:0000256" key="1">
    <source>
        <dbReference type="SAM" id="MobiDB-lite"/>
    </source>
</evidence>
<sequence length="924" mass="102300">MTVSALSSSGVVSRGDSGIRESRRHGHGSPRSNWIQRSSASPSHSQTCSKGDATVADAHGLIRRLETDMPGRSCVDSVSPSIPGEDFASMSAFAPGASSSPTATFLFSARSSLASISGPASEFVPESKTTSWSPSAIAVSTDFGSDSDKISISSCSTNASTGTGTTIGNCHGPFGRSSRKGAETTTVTASSPFPRPRLPSPSWTMPSATTAATTGGGDGAIVKTRNRMEATTGSVQTQLLDWNSTTTSLFNLDSQSQRSRRSQLDHHQPTLSARACEPQLVPGFDRDRVHDWNLKTHQGPWAHVWQDLPPPPSPHFDFDNEACRRPSTSKSHHFHFRWPKRDSSATQDDFLPLPAEGRISSESAMTIIGRRSSFDRDTLKGGMQGLDQEEQQQQQQQQQQQEHQQQPGDITANMTKQEFEALPLTIQRKYFSSLERLRFAQLPPTNTSQPSFAVVSAPTRHTDTDTETSTNVTATDLDGVTLSSLKKRRRRTSRIASEQAASRLTRRSSRRPSFYATLPDKIKRQHLTSEEQIVVARLRRHNIKLTSPKDTVRRSGRRASNVAIPESLCSLTLVPPRPQTMETHESRPWIPEAVQKGTDSFYDSFRWLEEDDELDLRLHLDDYHANLRQELPPPTKSRRPSFRRHLSITKVPFGRSSISSGRPGTTHATTPTTPAFPPSNSPLANQTGHVRRKSRALSLISPKQSPKDATTGFDPAAAHYQDPEARQKLKLYLASPLKFDEAVQYGFPSTEGAVKEMKPSEDDVIVPKMQEKPRTFLADDKSSIYSDEMSAAETDSPKTPHAFEKPAVRPLRVPMELEGPDKLVDEGSVGAPSSREMTLRMTLTRPDLRANEDQIYGWQHKGLMASRKSTSNALRDEFDPVSCAREGNSKESFERQFAAMDQWQAQVNDRGVMKRFWHKVRRAP</sequence>
<organism evidence="2 3">
    <name type="scientific">Verticillium longisporum</name>
    <name type="common">Verticillium dahliae var. longisporum</name>
    <dbReference type="NCBI Taxonomy" id="100787"/>
    <lineage>
        <taxon>Eukaryota</taxon>
        <taxon>Fungi</taxon>
        <taxon>Dikarya</taxon>
        <taxon>Ascomycota</taxon>
        <taxon>Pezizomycotina</taxon>
        <taxon>Sordariomycetes</taxon>
        <taxon>Hypocreomycetidae</taxon>
        <taxon>Glomerellales</taxon>
        <taxon>Plectosphaerellaceae</taxon>
        <taxon>Verticillium</taxon>
    </lineage>
</organism>